<feature type="coiled-coil region" evidence="1">
    <location>
        <begin position="45"/>
        <end position="87"/>
    </location>
</feature>
<evidence type="ECO:0000256" key="1">
    <source>
        <dbReference type="SAM" id="Coils"/>
    </source>
</evidence>
<dbReference type="RefSeq" id="WP_004606610.1">
    <property type="nucleotide sequence ID" value="NZ_AP025569.1"/>
</dbReference>
<name>A0A844FCB6_CLOSV</name>
<dbReference type="EMBL" id="VUMB01000017">
    <property type="protein sequence ID" value="MSS40554.1"/>
    <property type="molecule type" value="Genomic_DNA"/>
</dbReference>
<comment type="caution">
    <text evidence="2">The sequence shown here is derived from an EMBL/GenBank/DDBJ whole genome shotgun (WGS) entry which is preliminary data.</text>
</comment>
<evidence type="ECO:0000313" key="2">
    <source>
        <dbReference type="EMBL" id="MSS40554.1"/>
    </source>
</evidence>
<protein>
    <submittedName>
        <fullName evidence="2">Uncharacterized protein</fullName>
    </submittedName>
</protein>
<reference evidence="2 3" key="1">
    <citation type="submission" date="2019-08" db="EMBL/GenBank/DDBJ databases">
        <title>In-depth cultivation of the pig gut microbiome towards novel bacterial diversity and tailored functional studies.</title>
        <authorList>
            <person name="Wylensek D."/>
            <person name="Hitch T.C.A."/>
            <person name="Clavel T."/>
        </authorList>
    </citation>
    <scope>NUCLEOTIDE SEQUENCE [LARGE SCALE GENOMIC DNA]</scope>
    <source>
        <strain evidence="2 3">BL-389-WT-3D</strain>
    </source>
</reference>
<dbReference type="GeneID" id="62695212"/>
<accession>A0A844FCB6</accession>
<gene>
    <name evidence="2" type="ORF">FYJ37_09340</name>
</gene>
<dbReference type="AlphaFoldDB" id="A0A844FCB6"/>
<evidence type="ECO:0000313" key="3">
    <source>
        <dbReference type="Proteomes" id="UP000462363"/>
    </source>
</evidence>
<organism evidence="2 3">
    <name type="scientific">Clostridium scindens (strain JCM 10418 / VPI 12708)</name>
    <dbReference type="NCBI Taxonomy" id="29347"/>
    <lineage>
        <taxon>Bacteria</taxon>
        <taxon>Bacillati</taxon>
        <taxon>Bacillota</taxon>
        <taxon>Clostridia</taxon>
        <taxon>Lachnospirales</taxon>
        <taxon>Lachnospiraceae</taxon>
    </lineage>
</organism>
<proteinExistence type="predicted"/>
<dbReference type="Proteomes" id="UP000462363">
    <property type="component" value="Unassembled WGS sequence"/>
</dbReference>
<keyword evidence="1" id="KW-0175">Coiled coil</keyword>
<sequence>MDSIIEKLSDIENTAEAIVEHAEAQKYGIEKKIQAKRDQFDKDLEAQTQKRLDEIRAEAEAKMDQILEEQREKNRSTIDNLRKEYEENHSAYAQEILKHIIEV</sequence>